<gene>
    <name evidence="1" type="ORF">J4N46_05860</name>
</gene>
<dbReference type="Pfam" id="PF14135">
    <property type="entry name" value="DUF4302"/>
    <property type="match status" value="1"/>
</dbReference>
<evidence type="ECO:0000313" key="1">
    <source>
        <dbReference type="EMBL" id="MBO1883950.1"/>
    </source>
</evidence>
<comment type="caution">
    <text evidence="1">The sequence shown here is derived from an EMBL/GenBank/DDBJ whole genome shotgun (WGS) entry which is preliminary data.</text>
</comment>
<accession>A0ABS3PX91</accession>
<name>A0ABS3PX91_9FLAO</name>
<proteinExistence type="predicted"/>
<dbReference type="InterPro" id="IPR025396">
    <property type="entry name" value="DUF4302"/>
</dbReference>
<keyword evidence="2" id="KW-1185">Reference proteome</keyword>
<reference evidence="1 2" key="1">
    <citation type="submission" date="2021-03" db="EMBL/GenBank/DDBJ databases">
        <title>Isolation and description of Capnocytophaga bilenii sp. nov., a novel Capnocytophaga species, isolated from a gingivitis subject.</title>
        <authorList>
            <person name="Antezack A."/>
            <person name="Monnet-Corti V."/>
            <person name="La Scola B."/>
        </authorList>
    </citation>
    <scope>NUCLEOTIDE SEQUENCE [LARGE SCALE GENOMIC DNA]</scope>
    <source>
        <strain evidence="1 2">Marseille-Q4570</strain>
    </source>
</reference>
<dbReference type="RefSeq" id="WP_208058519.1">
    <property type="nucleotide sequence ID" value="NZ_JAGDYP010000003.1"/>
</dbReference>
<protein>
    <submittedName>
        <fullName evidence="1">DUF4302 domain-containing protein</fullName>
    </submittedName>
</protein>
<organism evidence="1 2">
    <name type="scientific">Capnocytophaga bilenii</name>
    <dbReference type="NCBI Taxonomy" id="2819369"/>
    <lineage>
        <taxon>Bacteria</taxon>
        <taxon>Pseudomonadati</taxon>
        <taxon>Bacteroidota</taxon>
        <taxon>Flavobacteriia</taxon>
        <taxon>Flavobacteriales</taxon>
        <taxon>Flavobacteriaceae</taxon>
        <taxon>Capnocytophaga</taxon>
    </lineage>
</organism>
<dbReference type="PROSITE" id="PS51257">
    <property type="entry name" value="PROKAR_LIPOPROTEIN"/>
    <property type="match status" value="1"/>
</dbReference>
<evidence type="ECO:0000313" key="2">
    <source>
        <dbReference type="Proteomes" id="UP000681610"/>
    </source>
</evidence>
<sequence length="456" mass="51707">MRKFLLITLLASLALTSCQKNEPEDLFGKNASQRFEDKQAELRHELTSAPNGWRLTYFTNTEYFGGYNVLMKFTNDGLVQMSSDINLENGTSSVTTSQYQILLGQGTMLSFVSKNHLHILADSNKGERGKGFYGEFEFLYYGKEGDKLKFKTQRSATEQFVYFEKATPEEWANIGNKWSNFVDIMKDRFHYVVEVTGPEGTENYTMGSTRYRKASFTSLDDPRKEVITAGASLLEDGLVFKPAVTFQGKEFTKLTKDTSTTPPSYKATNGGVTVKLYYRVNPPDSFFGNDYKDFTVGPISAWICSSYFFEHQYTAPYFYNNYIRVMKEAGSNPANFVNFGIGEIDRDNNKIHLQVAYKFSGRNEFIYLICPYEVRGNKLYFTGTATEATSGSSWNLPANARIKAAALTVLNRFKDLGAGGFRIKNTKVTYSWLFHIYVLQSVTHPEYTVAGFGIDF</sequence>
<dbReference type="Proteomes" id="UP000681610">
    <property type="component" value="Unassembled WGS sequence"/>
</dbReference>
<dbReference type="EMBL" id="JAGDYP010000003">
    <property type="protein sequence ID" value="MBO1883950.1"/>
    <property type="molecule type" value="Genomic_DNA"/>
</dbReference>